<organism evidence="2 3">
    <name type="scientific">Halopelagius inordinatus</name>
    <dbReference type="NCBI Taxonomy" id="553467"/>
    <lineage>
        <taxon>Archaea</taxon>
        <taxon>Methanobacteriati</taxon>
        <taxon>Methanobacteriota</taxon>
        <taxon>Stenosarchaea group</taxon>
        <taxon>Halobacteria</taxon>
        <taxon>Halobacteriales</taxon>
        <taxon>Haloferacaceae</taxon>
    </lineage>
</organism>
<keyword evidence="1" id="KW-0472">Membrane</keyword>
<evidence type="ECO:0000256" key="1">
    <source>
        <dbReference type="SAM" id="Phobius"/>
    </source>
</evidence>
<evidence type="ECO:0000313" key="2">
    <source>
        <dbReference type="EMBL" id="SFG53876.1"/>
    </source>
</evidence>
<reference evidence="3" key="1">
    <citation type="submission" date="2016-10" db="EMBL/GenBank/DDBJ databases">
        <authorList>
            <person name="Varghese N."/>
            <person name="Submissions S."/>
        </authorList>
    </citation>
    <scope>NUCLEOTIDE SEQUENCE [LARGE SCALE GENOMIC DNA]</scope>
    <source>
        <strain evidence="3">CGMCC 1.7739</strain>
    </source>
</reference>
<evidence type="ECO:0000313" key="3">
    <source>
        <dbReference type="Proteomes" id="UP000198876"/>
    </source>
</evidence>
<feature type="transmembrane region" description="Helical" evidence="1">
    <location>
        <begin position="60"/>
        <end position="82"/>
    </location>
</feature>
<keyword evidence="1" id="KW-1133">Transmembrane helix</keyword>
<keyword evidence="1" id="KW-0812">Transmembrane</keyword>
<name>A0A1I2SUP0_9EURY</name>
<protein>
    <submittedName>
        <fullName evidence="2">Uncharacterized protein</fullName>
    </submittedName>
</protein>
<feature type="transmembrane region" description="Helical" evidence="1">
    <location>
        <begin position="25"/>
        <end position="48"/>
    </location>
</feature>
<sequence>MKQDFDEVEARNTGTILDYEPQIKYIIRGVLGTSVLGVLLPMLFLFTPPQTLNTLFVSGWPLYIAEWIILVLTAVAFVYLMYHVVKQFKQISEINRG</sequence>
<accession>A0A1I2SUP0</accession>
<dbReference type="EMBL" id="FOOQ01000002">
    <property type="protein sequence ID" value="SFG53876.1"/>
    <property type="molecule type" value="Genomic_DNA"/>
</dbReference>
<keyword evidence="3" id="KW-1185">Reference proteome</keyword>
<proteinExistence type="predicted"/>
<dbReference type="AlphaFoldDB" id="A0A1I2SUP0"/>
<gene>
    <name evidence="2" type="ORF">SAMN04488063_2348</name>
</gene>
<dbReference type="Proteomes" id="UP000198876">
    <property type="component" value="Unassembled WGS sequence"/>
</dbReference>